<name>A0A6L3SVF0_9HYPH</name>
<comment type="caution">
    <text evidence="2">The sequence shown here is derived from an EMBL/GenBank/DDBJ whole genome shotgun (WGS) entry which is preliminary data.</text>
</comment>
<feature type="signal peptide" evidence="1">
    <location>
        <begin position="1"/>
        <end position="20"/>
    </location>
</feature>
<evidence type="ECO:0000256" key="1">
    <source>
        <dbReference type="SAM" id="SignalP"/>
    </source>
</evidence>
<protein>
    <recommendedName>
        <fullName evidence="4">Heme utilization protein</fullName>
    </recommendedName>
</protein>
<dbReference type="AlphaFoldDB" id="A0A6L3SVF0"/>
<sequence length="134" mass="13557">MLKVVTLVALATGFAGPALAPARAADAAASRNFNGTWSVELVTESGLCDSRYNYAVSVQEGNVRLVSGADASTRMSGRVGADGTVGLSVSNGSANGAVSGRLQARSGGGTWKVSALCSGRWTARRHGSQVAQAE</sequence>
<evidence type="ECO:0008006" key="4">
    <source>
        <dbReference type="Google" id="ProtNLM"/>
    </source>
</evidence>
<accession>A0A6L3SVF0</accession>
<gene>
    <name evidence="2" type="ORF">F6X53_21565</name>
</gene>
<proteinExistence type="predicted"/>
<keyword evidence="1" id="KW-0732">Signal</keyword>
<reference evidence="2 3" key="1">
    <citation type="submission" date="2019-09" db="EMBL/GenBank/DDBJ databases">
        <title>YIM 48816 draft genome.</title>
        <authorList>
            <person name="Jiang L."/>
        </authorList>
    </citation>
    <scope>NUCLEOTIDE SEQUENCE [LARGE SCALE GENOMIC DNA]</scope>
    <source>
        <strain evidence="2 3">YIM 48816</strain>
    </source>
</reference>
<dbReference type="OrthoDB" id="7933613at2"/>
<keyword evidence="3" id="KW-1185">Reference proteome</keyword>
<evidence type="ECO:0000313" key="3">
    <source>
        <dbReference type="Proteomes" id="UP000474159"/>
    </source>
</evidence>
<evidence type="ECO:0000313" key="2">
    <source>
        <dbReference type="EMBL" id="KAB1076854.1"/>
    </source>
</evidence>
<dbReference type="RefSeq" id="WP_151002416.1">
    <property type="nucleotide sequence ID" value="NZ_BPQY01000578.1"/>
</dbReference>
<dbReference type="Proteomes" id="UP000474159">
    <property type="component" value="Unassembled WGS sequence"/>
</dbReference>
<dbReference type="EMBL" id="VZZK01000026">
    <property type="protein sequence ID" value="KAB1076854.1"/>
    <property type="molecule type" value="Genomic_DNA"/>
</dbReference>
<feature type="chain" id="PRO_5026773217" description="Heme utilization protein" evidence="1">
    <location>
        <begin position="21"/>
        <end position="134"/>
    </location>
</feature>
<organism evidence="2 3">
    <name type="scientific">Methylobacterium soli</name>
    <dbReference type="NCBI Taxonomy" id="553447"/>
    <lineage>
        <taxon>Bacteria</taxon>
        <taxon>Pseudomonadati</taxon>
        <taxon>Pseudomonadota</taxon>
        <taxon>Alphaproteobacteria</taxon>
        <taxon>Hyphomicrobiales</taxon>
        <taxon>Methylobacteriaceae</taxon>
        <taxon>Methylobacterium</taxon>
    </lineage>
</organism>